<feature type="transmembrane region" description="Helical" evidence="1">
    <location>
        <begin position="67"/>
        <end position="88"/>
    </location>
</feature>
<feature type="transmembrane region" description="Helical" evidence="1">
    <location>
        <begin position="41"/>
        <end position="61"/>
    </location>
</feature>
<organism evidence="2 3">
    <name type="scientific">Amycolatopsis taiwanensis</name>
    <dbReference type="NCBI Taxonomy" id="342230"/>
    <lineage>
        <taxon>Bacteria</taxon>
        <taxon>Bacillati</taxon>
        <taxon>Actinomycetota</taxon>
        <taxon>Actinomycetes</taxon>
        <taxon>Pseudonocardiales</taxon>
        <taxon>Pseudonocardiaceae</taxon>
        <taxon>Amycolatopsis</taxon>
    </lineage>
</organism>
<comment type="caution">
    <text evidence="2">The sequence shown here is derived from an EMBL/GenBank/DDBJ whole genome shotgun (WGS) entry which is preliminary data.</text>
</comment>
<keyword evidence="1" id="KW-1133">Transmembrane helix</keyword>
<proteinExistence type="predicted"/>
<dbReference type="EMBL" id="BSTI01000001">
    <property type="protein sequence ID" value="GLY64089.1"/>
    <property type="molecule type" value="Genomic_DNA"/>
</dbReference>
<sequence length="148" mass="16766">MGMNRAVRGGDEREWVIRAQMEWRRPATVEDFEHDVAGSPVPGIAMLTVTLVLALVLVLWLPDGVVVPPWVIYGLLLIIVFFPLRWVLNRPWKVVAETEGDLVGEQPPERWVGIVSGMFRVRREVQDVAKSIQKHSLPDFDGPLHPVE</sequence>
<keyword evidence="1" id="KW-0472">Membrane</keyword>
<gene>
    <name evidence="2" type="ORF">Atai01_07080</name>
</gene>
<protein>
    <recommendedName>
        <fullName evidence="4">DUF983 domain-containing protein</fullName>
    </recommendedName>
</protein>
<evidence type="ECO:0000313" key="2">
    <source>
        <dbReference type="EMBL" id="GLY64089.1"/>
    </source>
</evidence>
<keyword evidence="3" id="KW-1185">Reference proteome</keyword>
<accession>A0A9W6VER5</accession>
<dbReference type="Proteomes" id="UP001165136">
    <property type="component" value="Unassembled WGS sequence"/>
</dbReference>
<keyword evidence="1" id="KW-0812">Transmembrane</keyword>
<evidence type="ECO:0000256" key="1">
    <source>
        <dbReference type="SAM" id="Phobius"/>
    </source>
</evidence>
<name>A0A9W6VER5_9PSEU</name>
<dbReference type="AlphaFoldDB" id="A0A9W6VER5"/>
<reference evidence="2" key="1">
    <citation type="submission" date="2023-03" db="EMBL/GenBank/DDBJ databases">
        <title>Amycolatopsis taiwanensis NBRC 103393.</title>
        <authorList>
            <person name="Ichikawa N."/>
            <person name="Sato H."/>
            <person name="Tonouchi N."/>
        </authorList>
    </citation>
    <scope>NUCLEOTIDE SEQUENCE</scope>
    <source>
        <strain evidence="2">NBRC 103393</strain>
    </source>
</reference>
<evidence type="ECO:0000313" key="3">
    <source>
        <dbReference type="Proteomes" id="UP001165136"/>
    </source>
</evidence>
<evidence type="ECO:0008006" key="4">
    <source>
        <dbReference type="Google" id="ProtNLM"/>
    </source>
</evidence>